<reference evidence="2 3" key="1">
    <citation type="submission" date="2013-03" db="EMBL/GenBank/DDBJ databases">
        <title>The Genome Sequence of Exophiala aquamarina CBS 119918.</title>
        <authorList>
            <consortium name="The Broad Institute Genomics Platform"/>
            <person name="Cuomo C."/>
            <person name="de Hoog S."/>
            <person name="Gorbushina A."/>
            <person name="Walker B."/>
            <person name="Young S.K."/>
            <person name="Zeng Q."/>
            <person name="Gargeya S."/>
            <person name="Fitzgerald M."/>
            <person name="Haas B."/>
            <person name="Abouelleil A."/>
            <person name="Allen A.W."/>
            <person name="Alvarado L."/>
            <person name="Arachchi H.M."/>
            <person name="Berlin A.M."/>
            <person name="Chapman S.B."/>
            <person name="Gainer-Dewar J."/>
            <person name="Goldberg J."/>
            <person name="Griggs A."/>
            <person name="Gujja S."/>
            <person name="Hansen M."/>
            <person name="Howarth C."/>
            <person name="Imamovic A."/>
            <person name="Ireland A."/>
            <person name="Larimer J."/>
            <person name="McCowan C."/>
            <person name="Murphy C."/>
            <person name="Pearson M."/>
            <person name="Poon T.W."/>
            <person name="Priest M."/>
            <person name="Roberts A."/>
            <person name="Saif S."/>
            <person name="Shea T."/>
            <person name="Sisk P."/>
            <person name="Sykes S."/>
            <person name="Wortman J."/>
            <person name="Nusbaum C."/>
            <person name="Birren B."/>
        </authorList>
    </citation>
    <scope>NUCLEOTIDE SEQUENCE [LARGE SCALE GENOMIC DNA]</scope>
    <source>
        <strain evidence="2 3">CBS 119918</strain>
    </source>
</reference>
<protein>
    <submittedName>
        <fullName evidence="2">Uncharacterized protein</fullName>
    </submittedName>
</protein>
<sequence length="165" mass="17984">MPHLAALFMLAASLCFCVASAFSGDFEISNVIASSPFQADPTSTQSTLISFDFQDQDTPELGSNRCGVEWAVGLSPPVMWQNTCDNSTFGVRVISWYGVQNFSLDLKHTYIDESVGQYPYNVLTKFAPLNVTYPGTKHYQCNLSQAECGSYTGAIILANVTRAIA</sequence>
<dbReference type="AlphaFoldDB" id="A0A072PQR7"/>
<dbReference type="VEuPathDB" id="FungiDB:A1O9_00426"/>
<evidence type="ECO:0000256" key="1">
    <source>
        <dbReference type="SAM" id="SignalP"/>
    </source>
</evidence>
<evidence type="ECO:0000313" key="2">
    <source>
        <dbReference type="EMBL" id="KEF62454.1"/>
    </source>
</evidence>
<proteinExistence type="predicted"/>
<dbReference type="OrthoDB" id="5395704at2759"/>
<dbReference type="HOGENOM" id="CLU_1627068_0_0_1"/>
<dbReference type="GeneID" id="25275378"/>
<feature type="signal peptide" evidence="1">
    <location>
        <begin position="1"/>
        <end position="21"/>
    </location>
</feature>
<feature type="chain" id="PRO_5001681797" evidence="1">
    <location>
        <begin position="22"/>
        <end position="165"/>
    </location>
</feature>
<keyword evidence="3" id="KW-1185">Reference proteome</keyword>
<name>A0A072PQR7_9EURO</name>
<comment type="caution">
    <text evidence="2">The sequence shown here is derived from an EMBL/GenBank/DDBJ whole genome shotgun (WGS) entry which is preliminary data.</text>
</comment>
<organism evidence="2 3">
    <name type="scientific">Exophiala aquamarina CBS 119918</name>
    <dbReference type="NCBI Taxonomy" id="1182545"/>
    <lineage>
        <taxon>Eukaryota</taxon>
        <taxon>Fungi</taxon>
        <taxon>Dikarya</taxon>
        <taxon>Ascomycota</taxon>
        <taxon>Pezizomycotina</taxon>
        <taxon>Eurotiomycetes</taxon>
        <taxon>Chaetothyriomycetidae</taxon>
        <taxon>Chaetothyriales</taxon>
        <taxon>Herpotrichiellaceae</taxon>
        <taxon>Exophiala</taxon>
    </lineage>
</organism>
<evidence type="ECO:0000313" key="3">
    <source>
        <dbReference type="Proteomes" id="UP000027920"/>
    </source>
</evidence>
<dbReference type="Proteomes" id="UP000027920">
    <property type="component" value="Unassembled WGS sequence"/>
</dbReference>
<dbReference type="EMBL" id="AMGV01000001">
    <property type="protein sequence ID" value="KEF62454.1"/>
    <property type="molecule type" value="Genomic_DNA"/>
</dbReference>
<accession>A0A072PQR7</accession>
<keyword evidence="1" id="KW-0732">Signal</keyword>
<dbReference type="RefSeq" id="XP_013265044.1">
    <property type="nucleotide sequence ID" value="XM_013409590.1"/>
</dbReference>
<gene>
    <name evidence="2" type="ORF">A1O9_00426</name>
</gene>